<dbReference type="PIRSF" id="PIRSF000294">
    <property type="entry name" value="Cytochrome-c_peroxidase"/>
    <property type="match status" value="1"/>
</dbReference>
<dbReference type="EMBL" id="SGXA01000002">
    <property type="protein sequence ID" value="RZS72374.1"/>
    <property type="molecule type" value="Genomic_DNA"/>
</dbReference>
<keyword evidence="5" id="KW-0574">Periplasm</keyword>
<comment type="subcellular location">
    <subcellularLocation>
        <location evidence="1">Periplasm</location>
    </subcellularLocation>
</comment>
<evidence type="ECO:0000256" key="6">
    <source>
        <dbReference type="ARBA" id="ARBA00023002"/>
    </source>
</evidence>
<dbReference type="GO" id="GO:0004130">
    <property type="term" value="F:cytochrome-c peroxidase activity"/>
    <property type="evidence" value="ECO:0007669"/>
    <property type="project" value="TreeGrafter"/>
</dbReference>
<dbReference type="RefSeq" id="WP_130542795.1">
    <property type="nucleotide sequence ID" value="NZ_CP042431.1"/>
</dbReference>
<dbReference type="InterPro" id="IPR051395">
    <property type="entry name" value="Cytochrome_c_Peroxidase/MauG"/>
</dbReference>
<dbReference type="AlphaFoldDB" id="A0A4Q7MWE5"/>
<keyword evidence="11" id="KW-0575">Peroxidase</keyword>
<proteinExistence type="predicted"/>
<dbReference type="InterPro" id="IPR036909">
    <property type="entry name" value="Cyt_c-like_dom_sf"/>
</dbReference>
<keyword evidence="4" id="KW-0732">Signal</keyword>
<dbReference type="InterPro" id="IPR009056">
    <property type="entry name" value="Cyt_c-like_dom"/>
</dbReference>
<dbReference type="PROSITE" id="PS51257">
    <property type="entry name" value="PROKAR_LIPOPROTEIN"/>
    <property type="match status" value="1"/>
</dbReference>
<keyword evidence="3 9" id="KW-0479">Metal-binding</keyword>
<comment type="PTM">
    <text evidence="8">Binds 2 heme groups per subunit.</text>
</comment>
<dbReference type="InterPro" id="IPR026259">
    <property type="entry name" value="MauG/Cytc_peroxidase"/>
</dbReference>
<feature type="binding site" description="axial binding residue" evidence="9">
    <location>
        <position position="229"/>
    </location>
    <ligand>
        <name>heme c</name>
        <dbReference type="ChEBI" id="CHEBI:61717"/>
        <label>2</label>
    </ligand>
    <ligandPart>
        <name>Fe</name>
        <dbReference type="ChEBI" id="CHEBI:18248"/>
    </ligandPart>
</feature>
<reference evidence="11 12" key="1">
    <citation type="submission" date="2019-02" db="EMBL/GenBank/DDBJ databases">
        <title>Genomic Encyclopedia of Type Strains, Phase IV (KMG-IV): sequencing the most valuable type-strain genomes for metagenomic binning, comparative biology and taxonomic classification.</title>
        <authorList>
            <person name="Goeker M."/>
        </authorList>
    </citation>
    <scope>NUCLEOTIDE SEQUENCE [LARGE SCALE GENOMIC DNA]</scope>
    <source>
        <strain evidence="11 12">DSM 18116</strain>
    </source>
</reference>
<dbReference type="PROSITE" id="PS51007">
    <property type="entry name" value="CYTC"/>
    <property type="match status" value="1"/>
</dbReference>
<keyword evidence="6" id="KW-0560">Oxidoreductase</keyword>
<dbReference type="Pfam" id="PF03150">
    <property type="entry name" value="CCP_MauG"/>
    <property type="match status" value="1"/>
</dbReference>
<keyword evidence="12" id="KW-1185">Reference proteome</keyword>
<evidence type="ECO:0000256" key="4">
    <source>
        <dbReference type="ARBA" id="ARBA00022729"/>
    </source>
</evidence>
<evidence type="ECO:0000256" key="1">
    <source>
        <dbReference type="ARBA" id="ARBA00004418"/>
    </source>
</evidence>
<feature type="binding site" description="covalent" evidence="8">
    <location>
        <position position="225"/>
    </location>
    <ligand>
        <name>heme c</name>
        <dbReference type="ChEBI" id="CHEBI:61717"/>
        <label>2</label>
    </ligand>
</feature>
<feature type="binding site" description="covalent" evidence="8">
    <location>
        <position position="82"/>
    </location>
    <ligand>
        <name>heme c</name>
        <dbReference type="ChEBI" id="CHEBI:61717"/>
        <label>1</label>
    </ligand>
</feature>
<dbReference type="PANTHER" id="PTHR30600">
    <property type="entry name" value="CYTOCHROME C PEROXIDASE-RELATED"/>
    <property type="match status" value="1"/>
</dbReference>
<evidence type="ECO:0000256" key="8">
    <source>
        <dbReference type="PIRSR" id="PIRSR000294-1"/>
    </source>
</evidence>
<organism evidence="11 12">
    <name type="scientific">Pseudobacter ginsenosidimutans</name>
    <dbReference type="NCBI Taxonomy" id="661488"/>
    <lineage>
        <taxon>Bacteria</taxon>
        <taxon>Pseudomonadati</taxon>
        <taxon>Bacteroidota</taxon>
        <taxon>Chitinophagia</taxon>
        <taxon>Chitinophagales</taxon>
        <taxon>Chitinophagaceae</taxon>
        <taxon>Pseudobacter</taxon>
    </lineage>
</organism>
<dbReference type="GO" id="GO:0020037">
    <property type="term" value="F:heme binding"/>
    <property type="evidence" value="ECO:0007669"/>
    <property type="project" value="InterPro"/>
</dbReference>
<protein>
    <submittedName>
        <fullName evidence="11">Cytochrome c peroxidase</fullName>
    </submittedName>
</protein>
<keyword evidence="7 9" id="KW-0408">Iron</keyword>
<keyword evidence="2 8" id="KW-0349">Heme</keyword>
<feature type="binding site" description="covalent" evidence="8">
    <location>
        <position position="85"/>
    </location>
    <ligand>
        <name>heme c</name>
        <dbReference type="ChEBI" id="CHEBI:61717"/>
        <label>1</label>
    </ligand>
</feature>
<dbReference type="SUPFAM" id="SSF46626">
    <property type="entry name" value="Cytochrome c"/>
    <property type="match status" value="2"/>
</dbReference>
<evidence type="ECO:0000256" key="5">
    <source>
        <dbReference type="ARBA" id="ARBA00022764"/>
    </source>
</evidence>
<comment type="cofactor">
    <cofactor evidence="8">
        <name>heme</name>
        <dbReference type="ChEBI" id="CHEBI:30413"/>
    </cofactor>
    <text evidence="8">Binds 2 heme groups.</text>
</comment>
<dbReference type="GO" id="GO:0009055">
    <property type="term" value="F:electron transfer activity"/>
    <property type="evidence" value="ECO:0007669"/>
    <property type="project" value="InterPro"/>
</dbReference>
<name>A0A4Q7MWE5_9BACT</name>
<dbReference type="InterPro" id="IPR004852">
    <property type="entry name" value="Di-haem_cyt_c_peroxidsae"/>
</dbReference>
<dbReference type="Proteomes" id="UP000293874">
    <property type="component" value="Unassembled WGS sequence"/>
</dbReference>
<dbReference type="Gene3D" id="1.10.760.10">
    <property type="entry name" value="Cytochrome c-like domain"/>
    <property type="match status" value="2"/>
</dbReference>
<feature type="binding site" description="covalent" evidence="8">
    <location>
        <position position="228"/>
    </location>
    <ligand>
        <name>heme c</name>
        <dbReference type="ChEBI" id="CHEBI:61717"/>
        <label>2</label>
    </ligand>
</feature>
<dbReference type="OrthoDB" id="9805202at2"/>
<dbReference type="PANTHER" id="PTHR30600:SF10">
    <property type="entry name" value="BLL6722 PROTEIN"/>
    <property type="match status" value="1"/>
</dbReference>
<evidence type="ECO:0000256" key="9">
    <source>
        <dbReference type="PIRSR" id="PIRSR000294-2"/>
    </source>
</evidence>
<dbReference type="GO" id="GO:0046872">
    <property type="term" value="F:metal ion binding"/>
    <property type="evidence" value="ECO:0007669"/>
    <property type="project" value="UniProtKB-KW"/>
</dbReference>
<evidence type="ECO:0000259" key="10">
    <source>
        <dbReference type="PROSITE" id="PS51007"/>
    </source>
</evidence>
<gene>
    <name evidence="11" type="ORF">EV199_4293</name>
</gene>
<evidence type="ECO:0000256" key="2">
    <source>
        <dbReference type="ARBA" id="ARBA00022617"/>
    </source>
</evidence>
<feature type="binding site" description="axial binding residue" evidence="9">
    <location>
        <position position="86"/>
    </location>
    <ligand>
        <name>heme c</name>
        <dbReference type="ChEBI" id="CHEBI:61717"/>
        <label>1</label>
    </ligand>
    <ligandPart>
        <name>Fe</name>
        <dbReference type="ChEBI" id="CHEBI:18248"/>
    </ligandPart>
</feature>
<evidence type="ECO:0000256" key="3">
    <source>
        <dbReference type="ARBA" id="ARBA00022723"/>
    </source>
</evidence>
<comment type="caution">
    <text evidence="11">The sequence shown here is derived from an EMBL/GenBank/DDBJ whole genome shotgun (WGS) entry which is preliminary data.</text>
</comment>
<dbReference type="GO" id="GO:0042597">
    <property type="term" value="C:periplasmic space"/>
    <property type="evidence" value="ECO:0007669"/>
    <property type="project" value="UniProtKB-SubCell"/>
</dbReference>
<evidence type="ECO:0000313" key="12">
    <source>
        <dbReference type="Proteomes" id="UP000293874"/>
    </source>
</evidence>
<evidence type="ECO:0000313" key="11">
    <source>
        <dbReference type="EMBL" id="RZS72374.1"/>
    </source>
</evidence>
<sequence length="348" mass="38820">MTVRWTILISLFITLGAILVQACKKSGNDKGADPTPISFNIPQGWPSPHYDFSGNPLTQEGFELGRKLFYDGRLSKDGNFPCASCHQQFAAFSTFDHPLSHGFDNQFTLRNAPGLYNIAWQPATHWDGGITNLEVQPLAPITAPNEMAEDINNVLEKLKQDSQYPALFRAAFGDAAINSQRMLRALTQFVGSMISANSKYDRMKKGTAQFNSDEQTGYAIFQSKCTGCHTEPLFTDNSFRNTGITVDPTNKDYGRMNITRKPEDSLKFKVPSLRNVALTAPYGHDGRFLSISQILEHYNSGVQNGPTTDPLVKNKIPLSINDKFYLLLFLRTLTDSSFITDKRFGPPE</sequence>
<feature type="domain" description="Cytochrome c" evidence="10">
    <location>
        <begin position="212"/>
        <end position="334"/>
    </location>
</feature>
<evidence type="ECO:0000256" key="7">
    <source>
        <dbReference type="ARBA" id="ARBA00023004"/>
    </source>
</evidence>
<accession>A0A4Q7MWE5</accession>